<sequence length="355" mass="40615">MATSCSHYFRETLRGAERLGFNGGDFLQRVGLDAASVHDPAWRGPSEKLAELVQLVWLILDDEFMGFTLQRCKPGVFAMMCNLVIHEETIAAAIRKGVLFYSLFTDEMEMRFSDTGGVYVLEVTFHHPEYDPNNYFLEFWLSIWYRAVCWMAGRTIPLKYVDFNYPKPVGRAEELRYMFPGVQRFSQSRTRLVFGEDLASVPNRRTRAELKAMLDRAPLVFMVVPANVESISRRLHNDILAASAGGASFPQLEHFAGAYGMSAQTLRRRLKQEGTSFRRVIEGIRRDLALRSLLKTRQSVSAIAERLGYSETRAFTRAFIQWTGMTPRNYRKEVLGQFSEGERDQASRHHGTSQP</sequence>
<dbReference type="PROSITE" id="PS01124">
    <property type="entry name" value="HTH_ARAC_FAMILY_2"/>
    <property type="match status" value="1"/>
</dbReference>
<dbReference type="Pfam" id="PF12625">
    <property type="entry name" value="Arabinose_bd"/>
    <property type="match status" value="1"/>
</dbReference>
<dbReference type="InterPro" id="IPR020449">
    <property type="entry name" value="Tscrpt_reg_AraC-type_HTH"/>
</dbReference>
<organism evidence="5 6">
    <name type="scientific">Camelimonas lactis</name>
    <dbReference type="NCBI Taxonomy" id="659006"/>
    <lineage>
        <taxon>Bacteria</taxon>
        <taxon>Pseudomonadati</taxon>
        <taxon>Pseudomonadota</taxon>
        <taxon>Alphaproteobacteria</taxon>
        <taxon>Hyphomicrobiales</taxon>
        <taxon>Chelatococcaceae</taxon>
        <taxon>Camelimonas</taxon>
    </lineage>
</organism>
<dbReference type="GO" id="GO:0005829">
    <property type="term" value="C:cytosol"/>
    <property type="evidence" value="ECO:0007669"/>
    <property type="project" value="TreeGrafter"/>
</dbReference>
<evidence type="ECO:0000256" key="2">
    <source>
        <dbReference type="ARBA" id="ARBA00023125"/>
    </source>
</evidence>
<evidence type="ECO:0000256" key="3">
    <source>
        <dbReference type="ARBA" id="ARBA00023163"/>
    </source>
</evidence>
<comment type="caution">
    <text evidence="5">The sequence shown here is derived from an EMBL/GenBank/DDBJ whole genome shotgun (WGS) entry which is preliminary data.</text>
</comment>
<evidence type="ECO:0000313" key="6">
    <source>
        <dbReference type="Proteomes" id="UP000294881"/>
    </source>
</evidence>
<dbReference type="AlphaFoldDB" id="A0A4R2GMA4"/>
<keyword evidence="2" id="KW-0238">DNA-binding</keyword>
<dbReference type="Pfam" id="PF12833">
    <property type="entry name" value="HTH_18"/>
    <property type="match status" value="1"/>
</dbReference>
<proteinExistence type="predicted"/>
<evidence type="ECO:0000259" key="4">
    <source>
        <dbReference type="PROSITE" id="PS01124"/>
    </source>
</evidence>
<feature type="domain" description="HTH araC/xylS-type" evidence="4">
    <location>
        <begin position="229"/>
        <end position="333"/>
    </location>
</feature>
<dbReference type="InterPro" id="IPR032687">
    <property type="entry name" value="AraC-type_N"/>
</dbReference>
<dbReference type="EMBL" id="SLWL01000017">
    <property type="protein sequence ID" value="TCO09491.1"/>
    <property type="molecule type" value="Genomic_DNA"/>
</dbReference>
<name>A0A4R2GMA4_9HYPH</name>
<reference evidence="5 6" key="1">
    <citation type="submission" date="2019-03" db="EMBL/GenBank/DDBJ databases">
        <title>Genomic Encyclopedia of Type Strains, Phase IV (KMG-IV): sequencing the most valuable type-strain genomes for metagenomic binning, comparative biology and taxonomic classification.</title>
        <authorList>
            <person name="Goeker M."/>
        </authorList>
    </citation>
    <scope>NUCLEOTIDE SEQUENCE [LARGE SCALE GENOMIC DNA]</scope>
    <source>
        <strain evidence="5 6">DSM 22958</strain>
    </source>
</reference>
<gene>
    <name evidence="5" type="ORF">EV666_11714</name>
</gene>
<keyword evidence="6" id="KW-1185">Reference proteome</keyword>
<evidence type="ECO:0000256" key="1">
    <source>
        <dbReference type="ARBA" id="ARBA00023015"/>
    </source>
</evidence>
<dbReference type="PANTHER" id="PTHR47894:SF1">
    <property type="entry name" value="HTH-TYPE TRANSCRIPTIONAL REGULATOR VQSM"/>
    <property type="match status" value="1"/>
</dbReference>
<dbReference type="Gene3D" id="1.10.10.60">
    <property type="entry name" value="Homeodomain-like"/>
    <property type="match status" value="1"/>
</dbReference>
<dbReference type="InterPro" id="IPR009057">
    <property type="entry name" value="Homeodomain-like_sf"/>
</dbReference>
<dbReference type="GO" id="GO:0000976">
    <property type="term" value="F:transcription cis-regulatory region binding"/>
    <property type="evidence" value="ECO:0007669"/>
    <property type="project" value="TreeGrafter"/>
</dbReference>
<protein>
    <submittedName>
        <fullName evidence="5">Helix-turn-helix protein</fullName>
    </submittedName>
</protein>
<dbReference type="PANTHER" id="PTHR47894">
    <property type="entry name" value="HTH-TYPE TRANSCRIPTIONAL REGULATOR GADX"/>
    <property type="match status" value="1"/>
</dbReference>
<keyword evidence="3" id="KW-0804">Transcription</keyword>
<evidence type="ECO:0000313" key="5">
    <source>
        <dbReference type="EMBL" id="TCO09491.1"/>
    </source>
</evidence>
<dbReference type="GO" id="GO:0003700">
    <property type="term" value="F:DNA-binding transcription factor activity"/>
    <property type="evidence" value="ECO:0007669"/>
    <property type="project" value="InterPro"/>
</dbReference>
<dbReference type="SUPFAM" id="SSF46689">
    <property type="entry name" value="Homeodomain-like"/>
    <property type="match status" value="1"/>
</dbReference>
<dbReference type="Proteomes" id="UP000294881">
    <property type="component" value="Unassembled WGS sequence"/>
</dbReference>
<accession>A0A4R2GMA4</accession>
<keyword evidence="1" id="KW-0805">Transcription regulation</keyword>
<dbReference type="InterPro" id="IPR018060">
    <property type="entry name" value="HTH_AraC"/>
</dbReference>
<dbReference type="PRINTS" id="PR00032">
    <property type="entry name" value="HTHARAC"/>
</dbReference>
<dbReference type="SMART" id="SM00342">
    <property type="entry name" value="HTH_ARAC"/>
    <property type="match status" value="1"/>
</dbReference>